<sequence length="298" mass="33631">MKYNVIGLSELKVSEIGFGCMSLSKASLTDAATMIKSAVDVGINFFDTADLYDKGANEELVGTVLKPVRNNILLATKVGNEWRRDGSGWDWNPKKAYIVKAVEDSLRRLQTDYIDLYQLHGGTIEDAMEDTIEAFEELVRQGKIRYYGISSIRPNVIRKYVELSSIQSVMMQYSLLDRRPEEEMITYLEENHKSILVRGALAQGLLVNKPAKDYLGYGEDEVSLLQDHLAQNSEKETRRIAIALQYVLGKPVVASAVIGFRTVEQLKEVLQNDTDTIDQQALEDAHKVLVPKKYEAHR</sequence>
<keyword evidence="3" id="KW-1185">Reference proteome</keyword>
<dbReference type="Gene3D" id="3.20.20.100">
    <property type="entry name" value="NADP-dependent oxidoreductase domain"/>
    <property type="match status" value="1"/>
</dbReference>
<evidence type="ECO:0000313" key="2">
    <source>
        <dbReference type="EMBL" id="MCH5599518.1"/>
    </source>
</evidence>
<name>A0ABS9SMB0_9BACT</name>
<evidence type="ECO:0000313" key="3">
    <source>
        <dbReference type="Proteomes" id="UP001202248"/>
    </source>
</evidence>
<dbReference type="PRINTS" id="PR00069">
    <property type="entry name" value="ALDKETRDTASE"/>
</dbReference>
<dbReference type="InterPro" id="IPR053135">
    <property type="entry name" value="AKR2_Oxidoreductase"/>
</dbReference>
<dbReference type="InterPro" id="IPR036812">
    <property type="entry name" value="NAD(P)_OxRdtase_dom_sf"/>
</dbReference>
<dbReference type="PANTHER" id="PTHR43312:SF1">
    <property type="entry name" value="NADP-DEPENDENT OXIDOREDUCTASE DOMAIN-CONTAINING PROTEIN"/>
    <property type="match status" value="1"/>
</dbReference>
<dbReference type="Pfam" id="PF00248">
    <property type="entry name" value="Aldo_ket_red"/>
    <property type="match status" value="1"/>
</dbReference>
<dbReference type="EMBL" id="JAKWBL010000004">
    <property type="protein sequence ID" value="MCH5599518.1"/>
    <property type="molecule type" value="Genomic_DNA"/>
</dbReference>
<evidence type="ECO:0000259" key="1">
    <source>
        <dbReference type="Pfam" id="PF00248"/>
    </source>
</evidence>
<dbReference type="PANTHER" id="PTHR43312">
    <property type="entry name" value="D-THREO-ALDOSE 1-DEHYDROGENASE"/>
    <property type="match status" value="1"/>
</dbReference>
<organism evidence="2 3">
    <name type="scientific">Niabella ginsengisoli</name>
    <dbReference type="NCBI Taxonomy" id="522298"/>
    <lineage>
        <taxon>Bacteria</taxon>
        <taxon>Pseudomonadati</taxon>
        <taxon>Bacteroidota</taxon>
        <taxon>Chitinophagia</taxon>
        <taxon>Chitinophagales</taxon>
        <taxon>Chitinophagaceae</taxon>
        <taxon>Niabella</taxon>
    </lineage>
</organism>
<dbReference type="InterPro" id="IPR023210">
    <property type="entry name" value="NADP_OxRdtase_dom"/>
</dbReference>
<dbReference type="SUPFAM" id="SSF51430">
    <property type="entry name" value="NAD(P)-linked oxidoreductase"/>
    <property type="match status" value="1"/>
</dbReference>
<reference evidence="2 3" key="1">
    <citation type="submission" date="2022-02" db="EMBL/GenBank/DDBJ databases">
        <authorList>
            <person name="Min J."/>
        </authorList>
    </citation>
    <scope>NUCLEOTIDE SEQUENCE [LARGE SCALE GENOMIC DNA]</scope>
    <source>
        <strain evidence="2 3">GR10-1</strain>
    </source>
</reference>
<gene>
    <name evidence="2" type="ORF">MKP09_17220</name>
</gene>
<dbReference type="CDD" id="cd19086">
    <property type="entry name" value="AKR_AKR11C1"/>
    <property type="match status" value="1"/>
</dbReference>
<protein>
    <submittedName>
        <fullName evidence="2">Aldo/keto reductase</fullName>
    </submittedName>
</protein>
<comment type="caution">
    <text evidence="2">The sequence shown here is derived from an EMBL/GenBank/DDBJ whole genome shotgun (WGS) entry which is preliminary data.</text>
</comment>
<feature type="domain" description="NADP-dependent oxidoreductase" evidence="1">
    <location>
        <begin position="15"/>
        <end position="272"/>
    </location>
</feature>
<dbReference type="RefSeq" id="WP_240831563.1">
    <property type="nucleotide sequence ID" value="NZ_JAKWBL010000004.1"/>
</dbReference>
<dbReference type="Proteomes" id="UP001202248">
    <property type="component" value="Unassembled WGS sequence"/>
</dbReference>
<proteinExistence type="predicted"/>
<dbReference type="InterPro" id="IPR020471">
    <property type="entry name" value="AKR"/>
</dbReference>
<accession>A0ABS9SMB0</accession>